<proteinExistence type="inferred from homology"/>
<dbReference type="InterPro" id="IPR014710">
    <property type="entry name" value="RmlC-like_jellyroll"/>
</dbReference>
<dbReference type="Pfam" id="PF02678">
    <property type="entry name" value="Pirin"/>
    <property type="match status" value="1"/>
</dbReference>
<sequence>MIDFQIIPLQRRPLDGSFTILRGLPSRIRRQIGPWCFFDKLEEPNINTTQHLGVGPHPHIGLQILSWIIDGTVQHQDSIGNHLVANAGELNFMTCGQGIVHTEDTPETLLQSGNSALHLLQFWIALPKESEEVSPGFISMSQSALPLIELEHGEGRLIAGEFEGNSSPLKTYSPIFAMELTLDIGESLLPLEKQYEYAITMIEGEVEFAALNDHQADSLHEEEITPDLLLAFKGVSQLQMIVKKRARFIIFGGLPHKEDHYIWWNYVSSDAEKIRKCHELWESGDTSIFPKIEGESRDNLKAPEFPVKLILFLRN</sequence>
<evidence type="ECO:0000313" key="5">
    <source>
        <dbReference type="EMBL" id="UNM97276.1"/>
    </source>
</evidence>
<dbReference type="InterPro" id="IPR012093">
    <property type="entry name" value="Pirin"/>
</dbReference>
<evidence type="ECO:0000256" key="2">
    <source>
        <dbReference type="RuleBase" id="RU003457"/>
    </source>
</evidence>
<feature type="domain" description="Pirin N-terminal" evidence="3">
    <location>
        <begin position="28"/>
        <end position="124"/>
    </location>
</feature>
<gene>
    <name evidence="5" type="ORF">MMG00_05335</name>
</gene>
<dbReference type="RefSeq" id="WP_242152450.1">
    <property type="nucleotide sequence ID" value="NZ_CP093379.1"/>
</dbReference>
<protein>
    <submittedName>
        <fullName evidence="5">Pirin family protein</fullName>
    </submittedName>
</protein>
<evidence type="ECO:0000259" key="4">
    <source>
        <dbReference type="Pfam" id="PF05726"/>
    </source>
</evidence>
<dbReference type="Proteomes" id="UP000829542">
    <property type="component" value="Chromosome"/>
</dbReference>
<accession>A0ABY3X986</accession>
<keyword evidence="6" id="KW-1185">Reference proteome</keyword>
<dbReference type="InterPro" id="IPR011051">
    <property type="entry name" value="RmlC_Cupin_sf"/>
</dbReference>
<dbReference type="PANTHER" id="PTHR13903:SF8">
    <property type="entry name" value="PIRIN"/>
    <property type="match status" value="1"/>
</dbReference>
<dbReference type="InterPro" id="IPR008778">
    <property type="entry name" value="Pirin_C_dom"/>
</dbReference>
<evidence type="ECO:0000313" key="6">
    <source>
        <dbReference type="Proteomes" id="UP000829542"/>
    </source>
</evidence>
<dbReference type="Pfam" id="PF05726">
    <property type="entry name" value="Pirin_C"/>
    <property type="match status" value="1"/>
</dbReference>
<name>A0ABY3X986_9GAMM</name>
<comment type="similarity">
    <text evidence="1 2">Belongs to the pirin family.</text>
</comment>
<dbReference type="EMBL" id="CP093379">
    <property type="protein sequence ID" value="UNM97276.1"/>
    <property type="molecule type" value="Genomic_DNA"/>
</dbReference>
<feature type="domain" description="Pirin C-terminal" evidence="4">
    <location>
        <begin position="180"/>
        <end position="284"/>
    </location>
</feature>
<dbReference type="Gene3D" id="2.60.120.10">
    <property type="entry name" value="Jelly Rolls"/>
    <property type="match status" value="2"/>
</dbReference>
<organism evidence="5 6">
    <name type="scientific">Ignatzschineria rhizosphaerae</name>
    <dbReference type="NCBI Taxonomy" id="2923279"/>
    <lineage>
        <taxon>Bacteria</taxon>
        <taxon>Pseudomonadati</taxon>
        <taxon>Pseudomonadota</taxon>
        <taxon>Gammaproteobacteria</taxon>
        <taxon>Cardiobacteriales</taxon>
        <taxon>Ignatzschineriaceae</taxon>
        <taxon>Ignatzschineria</taxon>
    </lineage>
</organism>
<dbReference type="SUPFAM" id="SSF51182">
    <property type="entry name" value="RmlC-like cupins"/>
    <property type="match status" value="1"/>
</dbReference>
<dbReference type="PIRSF" id="PIRSF006232">
    <property type="entry name" value="Pirin"/>
    <property type="match status" value="1"/>
</dbReference>
<evidence type="ECO:0000259" key="3">
    <source>
        <dbReference type="Pfam" id="PF02678"/>
    </source>
</evidence>
<evidence type="ECO:0000256" key="1">
    <source>
        <dbReference type="ARBA" id="ARBA00008416"/>
    </source>
</evidence>
<dbReference type="PANTHER" id="PTHR13903">
    <property type="entry name" value="PIRIN-RELATED"/>
    <property type="match status" value="1"/>
</dbReference>
<reference evidence="5 6" key="1">
    <citation type="submission" date="2022-03" db="EMBL/GenBank/DDBJ databases">
        <title>Ignatzschineria rhizosphaerae HR5S32.</title>
        <authorList>
            <person name="Sun J.Q."/>
            <person name="Feng J.Y."/>
        </authorList>
    </citation>
    <scope>NUCLEOTIDE SEQUENCE [LARGE SCALE GENOMIC DNA]</scope>
    <source>
        <strain evidence="5 6">HR5S32</strain>
    </source>
</reference>
<dbReference type="InterPro" id="IPR003829">
    <property type="entry name" value="Pirin_N_dom"/>
</dbReference>